<name>A0AA86RCV1_9EUKA</name>
<comment type="caution">
    <text evidence="1">The sequence shown here is derived from an EMBL/GenBank/DDBJ whole genome shotgun (WGS) entry which is preliminary data.</text>
</comment>
<evidence type="ECO:0000313" key="3">
    <source>
        <dbReference type="Proteomes" id="UP001642409"/>
    </source>
</evidence>
<proteinExistence type="predicted"/>
<dbReference type="Proteomes" id="UP001642409">
    <property type="component" value="Unassembled WGS sequence"/>
</dbReference>
<dbReference type="EMBL" id="CAXDID020000308">
    <property type="protein sequence ID" value="CAL6074448.1"/>
    <property type="molecule type" value="Genomic_DNA"/>
</dbReference>
<sequence length="146" mass="16744">MQDRLKCNRGLFGRINIVFKAQPVFERSGGTMDQVGTKQCPSLISLSTKTFIIEMLWCTIMFKWSFFSARITYTNEYFIYCSEVLQIYGWAQATQNGGKECCFQSTNQLNAACTGFNFKCTCSPEPANQLNTEEKRKHTSLLVYHI</sequence>
<reference evidence="2 3" key="2">
    <citation type="submission" date="2024-07" db="EMBL/GenBank/DDBJ databases">
        <authorList>
            <person name="Akdeniz Z."/>
        </authorList>
    </citation>
    <scope>NUCLEOTIDE SEQUENCE [LARGE SCALE GENOMIC DNA]</scope>
</reference>
<keyword evidence="3" id="KW-1185">Reference proteome</keyword>
<protein>
    <submittedName>
        <fullName evidence="2">Hypothetical_protein</fullName>
    </submittedName>
</protein>
<evidence type="ECO:0000313" key="2">
    <source>
        <dbReference type="EMBL" id="CAL6074448.1"/>
    </source>
</evidence>
<reference evidence="1" key="1">
    <citation type="submission" date="2023-06" db="EMBL/GenBank/DDBJ databases">
        <authorList>
            <person name="Kurt Z."/>
        </authorList>
    </citation>
    <scope>NUCLEOTIDE SEQUENCE</scope>
</reference>
<evidence type="ECO:0000313" key="1">
    <source>
        <dbReference type="EMBL" id="CAI9973972.1"/>
    </source>
</evidence>
<organism evidence="1">
    <name type="scientific">Hexamita inflata</name>
    <dbReference type="NCBI Taxonomy" id="28002"/>
    <lineage>
        <taxon>Eukaryota</taxon>
        <taxon>Metamonada</taxon>
        <taxon>Diplomonadida</taxon>
        <taxon>Hexamitidae</taxon>
        <taxon>Hexamitinae</taxon>
        <taxon>Hexamita</taxon>
    </lineage>
</organism>
<accession>A0AA86RCV1</accession>
<gene>
    <name evidence="2" type="ORF">HINF_LOCUS56728</name>
    <name evidence="1" type="ORF">HINF_LOCUS61617</name>
</gene>
<dbReference type="AlphaFoldDB" id="A0AA86RCV1"/>
<dbReference type="EMBL" id="CATOUU010001129">
    <property type="protein sequence ID" value="CAI9973972.1"/>
    <property type="molecule type" value="Genomic_DNA"/>
</dbReference>